<evidence type="ECO:0000313" key="4">
    <source>
        <dbReference type="Proteomes" id="UP000823915"/>
    </source>
</evidence>
<evidence type="ECO:0000256" key="2">
    <source>
        <dbReference type="SAM" id="Phobius"/>
    </source>
</evidence>
<proteinExistence type="predicted"/>
<dbReference type="EMBL" id="DXDU01000139">
    <property type="protein sequence ID" value="HIY27251.1"/>
    <property type="molecule type" value="Genomic_DNA"/>
</dbReference>
<organism evidence="3 4">
    <name type="scientific">Candidatus Acutalibacter pullistercoris</name>
    <dbReference type="NCBI Taxonomy" id="2838418"/>
    <lineage>
        <taxon>Bacteria</taxon>
        <taxon>Bacillati</taxon>
        <taxon>Bacillota</taxon>
        <taxon>Clostridia</taxon>
        <taxon>Eubacteriales</taxon>
        <taxon>Acutalibacteraceae</taxon>
        <taxon>Acutalibacter</taxon>
    </lineage>
</organism>
<reference evidence="3" key="1">
    <citation type="journal article" date="2021" name="PeerJ">
        <title>Extensive microbial diversity within the chicken gut microbiome revealed by metagenomics and culture.</title>
        <authorList>
            <person name="Gilroy R."/>
            <person name="Ravi A."/>
            <person name="Getino M."/>
            <person name="Pursley I."/>
            <person name="Horton D.L."/>
            <person name="Alikhan N.F."/>
            <person name="Baker D."/>
            <person name="Gharbi K."/>
            <person name="Hall N."/>
            <person name="Watson M."/>
            <person name="Adriaenssens E.M."/>
            <person name="Foster-Nyarko E."/>
            <person name="Jarju S."/>
            <person name="Secka A."/>
            <person name="Antonio M."/>
            <person name="Oren A."/>
            <person name="Chaudhuri R.R."/>
            <person name="La Ragione R."/>
            <person name="Hildebrand F."/>
            <person name="Pallen M.J."/>
        </authorList>
    </citation>
    <scope>NUCLEOTIDE SEQUENCE</scope>
    <source>
        <strain evidence="3">1282</strain>
    </source>
</reference>
<keyword evidence="2" id="KW-0472">Membrane</keyword>
<comment type="caution">
    <text evidence="3">The sequence shown here is derived from an EMBL/GenBank/DDBJ whole genome shotgun (WGS) entry which is preliminary data.</text>
</comment>
<feature type="transmembrane region" description="Helical" evidence="2">
    <location>
        <begin position="39"/>
        <end position="59"/>
    </location>
</feature>
<accession>A0A9D2C1P8</accession>
<sequence>MAGQDFYTDPAQEAVHPEARLPQRPGKRRMRWTDQHTKILILGIVLAALLVGTIIYAIAKQKKPDYTLGLITSYSMPETGVMQIEDLLGRYADDRNGDGTVRVEVVNYVFSDSETLQGLQKASQQALEQDLAKGTSLLFLHDQEGFQKVAGEFAGLLQDREGNPLGEEAAELEAAAVPWEEVAALAELEPEAAENDAWSAEDYGEKFQALRLSVRSEEGLSTPEAQAYYEDCQALLERLEQNEPLVIEEDPPWMDELLSELEEEQAQA</sequence>
<feature type="region of interest" description="Disordered" evidence="1">
    <location>
        <begin position="1"/>
        <end position="29"/>
    </location>
</feature>
<keyword evidence="2" id="KW-0812">Transmembrane</keyword>
<dbReference type="AlphaFoldDB" id="A0A9D2C1P8"/>
<evidence type="ECO:0000256" key="1">
    <source>
        <dbReference type="SAM" id="MobiDB-lite"/>
    </source>
</evidence>
<name>A0A9D2C1P8_9FIRM</name>
<keyword evidence="2" id="KW-1133">Transmembrane helix</keyword>
<evidence type="ECO:0000313" key="3">
    <source>
        <dbReference type="EMBL" id="HIY27251.1"/>
    </source>
</evidence>
<protein>
    <submittedName>
        <fullName evidence="3">Uncharacterized protein</fullName>
    </submittedName>
</protein>
<gene>
    <name evidence="3" type="ORF">H9838_08790</name>
</gene>
<dbReference type="Proteomes" id="UP000823915">
    <property type="component" value="Unassembled WGS sequence"/>
</dbReference>
<reference evidence="3" key="2">
    <citation type="submission" date="2021-04" db="EMBL/GenBank/DDBJ databases">
        <authorList>
            <person name="Gilroy R."/>
        </authorList>
    </citation>
    <scope>NUCLEOTIDE SEQUENCE</scope>
    <source>
        <strain evidence="3">1282</strain>
    </source>
</reference>